<feature type="non-terminal residue" evidence="2">
    <location>
        <position position="296"/>
    </location>
</feature>
<accession>A0A0V1H3Z5</accession>
<comment type="caution">
    <text evidence="2">The sequence shown here is derived from an EMBL/GenBank/DDBJ whole genome shotgun (WGS) entry which is preliminary data.</text>
</comment>
<gene>
    <name evidence="2" type="ORF">T11_6419</name>
</gene>
<proteinExistence type="predicted"/>
<evidence type="ECO:0000313" key="2">
    <source>
        <dbReference type="EMBL" id="KRZ05352.1"/>
    </source>
</evidence>
<reference evidence="2 3" key="1">
    <citation type="submission" date="2015-01" db="EMBL/GenBank/DDBJ databases">
        <title>Evolution of Trichinella species and genotypes.</title>
        <authorList>
            <person name="Korhonen P.K."/>
            <person name="Edoardo P."/>
            <person name="Giuseppe L.R."/>
            <person name="Gasser R.B."/>
        </authorList>
    </citation>
    <scope>NUCLEOTIDE SEQUENCE [LARGE SCALE GENOMIC DNA]</scope>
    <source>
        <strain evidence="2">ISS1029</strain>
    </source>
</reference>
<dbReference type="Proteomes" id="UP000055024">
    <property type="component" value="Unassembled WGS sequence"/>
</dbReference>
<dbReference type="AlphaFoldDB" id="A0A0V1H3Z5"/>
<keyword evidence="1" id="KW-0732">Signal</keyword>
<protein>
    <recommendedName>
        <fullName evidence="4">Peptidase S1 domain-containing protein</fullName>
    </recommendedName>
</protein>
<dbReference type="InterPro" id="IPR009003">
    <property type="entry name" value="Peptidase_S1_PA"/>
</dbReference>
<dbReference type="SUPFAM" id="SSF50494">
    <property type="entry name" value="Trypsin-like serine proteases"/>
    <property type="match status" value="1"/>
</dbReference>
<feature type="chain" id="PRO_5006878811" description="Peptidase S1 domain-containing protein" evidence="1">
    <location>
        <begin position="25"/>
        <end position="296"/>
    </location>
</feature>
<evidence type="ECO:0000256" key="1">
    <source>
        <dbReference type="SAM" id="SignalP"/>
    </source>
</evidence>
<dbReference type="EMBL" id="JYDP01000141">
    <property type="protein sequence ID" value="KRZ05352.1"/>
    <property type="molecule type" value="Genomic_DNA"/>
</dbReference>
<evidence type="ECO:0000313" key="3">
    <source>
        <dbReference type="Proteomes" id="UP000055024"/>
    </source>
</evidence>
<feature type="signal peptide" evidence="1">
    <location>
        <begin position="1"/>
        <end position="24"/>
    </location>
</feature>
<name>A0A0V1H3Z5_9BILA</name>
<dbReference type="InterPro" id="IPR043504">
    <property type="entry name" value="Peptidase_S1_PA_chymotrypsin"/>
</dbReference>
<keyword evidence="3" id="KW-1185">Reference proteome</keyword>
<sequence>MLFKCSSSRIIIIILLLLLGLVEFNFLKRCSSTECGIADNSDEARLSYLVIVIGIKEHMLYKSCIGTVIKLTFNDSFSDLVLTSRTCLEKEDIRYSGVSSTLNLNWHSPTRGILKIIEPIAMPEKSVKLPNFAVLKLRTPLSLTDGNVPICLPEDRFPYSADVQCYIPQITSEIHFTFQPFFTIKILPPSEWPEHRAHFPVSKTNHLCGISTSTVFNDDMVDFEKYEIITEGAPLLCRINNTDYQYGIYDWTKLHKVSKNITQPITIFTNVYTFTAVINYFASNMNASSITNANMQ</sequence>
<dbReference type="OrthoDB" id="41905at2759"/>
<evidence type="ECO:0008006" key="4">
    <source>
        <dbReference type="Google" id="ProtNLM"/>
    </source>
</evidence>
<organism evidence="2 3">
    <name type="scientific">Trichinella zimbabwensis</name>
    <dbReference type="NCBI Taxonomy" id="268475"/>
    <lineage>
        <taxon>Eukaryota</taxon>
        <taxon>Metazoa</taxon>
        <taxon>Ecdysozoa</taxon>
        <taxon>Nematoda</taxon>
        <taxon>Enoplea</taxon>
        <taxon>Dorylaimia</taxon>
        <taxon>Trichinellida</taxon>
        <taxon>Trichinellidae</taxon>
        <taxon>Trichinella</taxon>
    </lineage>
</organism>
<dbReference type="Gene3D" id="2.40.10.10">
    <property type="entry name" value="Trypsin-like serine proteases"/>
    <property type="match status" value="1"/>
</dbReference>